<evidence type="ECO:0000313" key="4">
    <source>
        <dbReference type="Proteomes" id="UP000070260"/>
    </source>
</evidence>
<feature type="coiled-coil region" evidence="1">
    <location>
        <begin position="170"/>
        <end position="197"/>
    </location>
</feature>
<keyword evidence="1" id="KW-0175">Coiled coil</keyword>
<dbReference type="Proteomes" id="UP000070260">
    <property type="component" value="Chromosome"/>
</dbReference>
<evidence type="ECO:0000313" key="3">
    <source>
        <dbReference type="EMBL" id="AMN35161.1"/>
    </source>
</evidence>
<gene>
    <name evidence="3" type="ORF">JFP838_05135</name>
</gene>
<dbReference type="OrthoDB" id="72299at2"/>
<evidence type="ECO:0000259" key="2">
    <source>
        <dbReference type="Pfam" id="PF13271"/>
    </source>
</evidence>
<feature type="domain" description="DUF4062" evidence="2">
    <location>
        <begin position="6"/>
        <end position="87"/>
    </location>
</feature>
<dbReference type="AlphaFoldDB" id="A0A127EGQ6"/>
<dbReference type="InterPro" id="IPR025139">
    <property type="entry name" value="DUF4062"/>
</dbReference>
<organism evidence="3 4">
    <name type="scientific">Clostridium perfringens</name>
    <dbReference type="NCBI Taxonomy" id="1502"/>
    <lineage>
        <taxon>Bacteria</taxon>
        <taxon>Bacillati</taxon>
        <taxon>Bacillota</taxon>
        <taxon>Clostridia</taxon>
        <taxon>Eubacteriales</taxon>
        <taxon>Clostridiaceae</taxon>
        <taxon>Clostridium</taxon>
    </lineage>
</organism>
<name>A0A127EGQ6_CLOPF</name>
<dbReference type="Pfam" id="PF13271">
    <property type="entry name" value="DUF4062"/>
    <property type="match status" value="1"/>
</dbReference>
<evidence type="ECO:0000256" key="1">
    <source>
        <dbReference type="SAM" id="Coils"/>
    </source>
</evidence>
<dbReference type="PATRIC" id="fig|1502.177.peg.1027"/>
<sequence>MEKRYQVFISSTFADLQDERKAIMESIMDLDCFPAGMEMFPANDSEQFEYIKTIIDASDYYVLIIAGRYGSLADDGKSYTEKEFDYAKEKGIPVLVFVKKDLENIPLSKTDGSEEKMKKLKNFIEKAMKNRLAKYWGDSKELKYEVHSSLSKAFKTHPRTGWVRGNIANNENLLNQINDLRIENERLRKSINEYENECCVATNELAEYNDIFKLLIRVEPEDGYEYEEELDITWDEIIGIIGPGLFTSKIDSELKSYLEETLISKTFDKNGILTISEYNYNRIKMQLIALNIIEQNGSFLKLTNKGKNFLLSNKTQKK</sequence>
<dbReference type="RefSeq" id="WP_061426996.1">
    <property type="nucleotide sequence ID" value="NZ_CATNZO010000001.1"/>
</dbReference>
<accession>A0A127EGQ6</accession>
<proteinExistence type="predicted"/>
<reference evidence="3 4" key="1">
    <citation type="journal article" date="2016" name="PLoS ONE">
        <title>Plasmid Characterization and Chromosome Analysis of Two netF+ Clostridium perfringens Isolates Associated with Foal and Canine Necrotizing Enteritis.</title>
        <authorList>
            <person name="Mehdizadeh Gohari I."/>
            <person name="Kropinski A.M."/>
            <person name="Weese S.J."/>
            <person name="Parreira V.R."/>
            <person name="Whitehead A.E."/>
            <person name="Boerlin P."/>
            <person name="Prescott J.F."/>
        </authorList>
    </citation>
    <scope>NUCLEOTIDE SEQUENCE [LARGE SCALE GENOMIC DNA]</scope>
    <source>
        <strain evidence="3 4">JP838</strain>
    </source>
</reference>
<dbReference type="EMBL" id="CP010994">
    <property type="protein sequence ID" value="AMN35161.1"/>
    <property type="molecule type" value="Genomic_DNA"/>
</dbReference>
<protein>
    <recommendedName>
        <fullName evidence="2">DUF4062 domain-containing protein</fullName>
    </recommendedName>
</protein>